<reference evidence="1" key="1">
    <citation type="submission" date="2022-11" db="EMBL/GenBank/DDBJ databases">
        <title>beta-Carotene-producing bacterium, Jeongeuplla avenae sp. nov., alleviates the salt stress of Arabidopsis seedlings.</title>
        <authorList>
            <person name="Jiang L."/>
            <person name="Lee J."/>
        </authorList>
    </citation>
    <scope>NUCLEOTIDE SEQUENCE</scope>
    <source>
        <strain evidence="1">DY_R2A_6</strain>
    </source>
</reference>
<dbReference type="EMBL" id="CP113520">
    <property type="protein sequence ID" value="WAJ27178.1"/>
    <property type="molecule type" value="Genomic_DNA"/>
</dbReference>
<protein>
    <submittedName>
        <fullName evidence="1">Class I SAM-dependent methyltransferase</fullName>
    </submittedName>
</protein>
<sequence>MTSATSTSIIQPHNQKPAAVWNSAGAGYEGISRGIADSIEHAVLRLDPRPGETILDLATGTGWTSRLVARRGARVVGVDLGADLVEAARSYAAEQHLPIDYRVGDAEALPFSAGEFDAAISTCGIMFASRPEAAAAELGRVVRPGGRVALTTWRPDSTVFEMFKVMKRYMPAPPDPPPPSPFEWGRPERVRDLLGGDFDLTFEEGVSFYREPSPEAAWAMFSANYGPTRMLATSLDAARLRDFERDFVAFHARFATDLGICVPRTYLLTLGRRR</sequence>
<proteinExistence type="predicted"/>
<evidence type="ECO:0000313" key="2">
    <source>
        <dbReference type="Proteomes" id="UP001163223"/>
    </source>
</evidence>
<keyword evidence="1" id="KW-0489">Methyltransferase</keyword>
<keyword evidence="2" id="KW-1185">Reference proteome</keyword>
<evidence type="ECO:0000313" key="1">
    <source>
        <dbReference type="EMBL" id="WAJ27178.1"/>
    </source>
</evidence>
<accession>A0ACD4NK33</accession>
<keyword evidence="1" id="KW-0808">Transferase</keyword>
<dbReference type="Proteomes" id="UP001163223">
    <property type="component" value="Chromosome"/>
</dbReference>
<gene>
    <name evidence="1" type="ORF">OXU80_20310</name>
</gene>
<organism evidence="1 2">
    <name type="scientific">Antarcticirhabdus aurantiaca</name>
    <dbReference type="NCBI Taxonomy" id="2606717"/>
    <lineage>
        <taxon>Bacteria</taxon>
        <taxon>Pseudomonadati</taxon>
        <taxon>Pseudomonadota</taxon>
        <taxon>Alphaproteobacteria</taxon>
        <taxon>Hyphomicrobiales</taxon>
        <taxon>Aurantimonadaceae</taxon>
        <taxon>Antarcticirhabdus</taxon>
    </lineage>
</organism>
<name>A0ACD4NK33_9HYPH</name>